<evidence type="ECO:0000313" key="1">
    <source>
        <dbReference type="EMBL" id="KHM98914.1"/>
    </source>
</evidence>
<accession>A0A0B2NPF6</accession>
<gene>
    <name evidence="1" type="ORF">glysoja_043326</name>
</gene>
<organism evidence="1">
    <name type="scientific">Glycine soja</name>
    <name type="common">Wild soybean</name>
    <dbReference type="NCBI Taxonomy" id="3848"/>
    <lineage>
        <taxon>Eukaryota</taxon>
        <taxon>Viridiplantae</taxon>
        <taxon>Streptophyta</taxon>
        <taxon>Embryophyta</taxon>
        <taxon>Tracheophyta</taxon>
        <taxon>Spermatophyta</taxon>
        <taxon>Magnoliopsida</taxon>
        <taxon>eudicotyledons</taxon>
        <taxon>Gunneridae</taxon>
        <taxon>Pentapetalae</taxon>
        <taxon>rosids</taxon>
        <taxon>fabids</taxon>
        <taxon>Fabales</taxon>
        <taxon>Fabaceae</taxon>
        <taxon>Papilionoideae</taxon>
        <taxon>50 kb inversion clade</taxon>
        <taxon>NPAAA clade</taxon>
        <taxon>indigoferoid/millettioid clade</taxon>
        <taxon>Phaseoleae</taxon>
        <taxon>Glycine</taxon>
        <taxon>Glycine subgen. Soja</taxon>
    </lineage>
</organism>
<proteinExistence type="predicted"/>
<sequence length="58" mass="6632">MSMKKERDYIICVGINGRETKHEVQVHLQVNDILAKYINNSPTLVLCGLLLSKKGKKY</sequence>
<dbReference type="EMBL" id="KN672242">
    <property type="protein sequence ID" value="KHM98914.1"/>
    <property type="molecule type" value="Genomic_DNA"/>
</dbReference>
<dbReference type="AlphaFoldDB" id="A0A0B2NPF6"/>
<name>A0A0B2NPF6_GLYSO</name>
<reference evidence="1" key="1">
    <citation type="submission" date="2014-07" db="EMBL/GenBank/DDBJ databases">
        <title>Identification of a novel salt tolerance gene in wild soybean by whole-genome sequencing.</title>
        <authorList>
            <person name="Lam H.-M."/>
            <person name="Qi X."/>
            <person name="Li M.-W."/>
            <person name="Liu X."/>
            <person name="Xie M."/>
            <person name="Ni M."/>
            <person name="Xu X."/>
        </authorList>
    </citation>
    <scope>NUCLEOTIDE SEQUENCE [LARGE SCALE GENOMIC DNA]</scope>
    <source>
        <tissue evidence="1">Root</tissue>
    </source>
</reference>
<protein>
    <submittedName>
        <fullName evidence="1">Uncharacterized protein</fullName>
    </submittedName>
</protein>
<dbReference type="Proteomes" id="UP000053555">
    <property type="component" value="Unassembled WGS sequence"/>
</dbReference>